<accession>X0V789</accession>
<reference evidence="2" key="1">
    <citation type="journal article" date="2014" name="Front. Microbiol.">
        <title>High frequency of phylogenetically diverse reductive dehalogenase-homologous genes in deep subseafloor sedimentary metagenomes.</title>
        <authorList>
            <person name="Kawai M."/>
            <person name="Futagami T."/>
            <person name="Toyoda A."/>
            <person name="Takaki Y."/>
            <person name="Nishi S."/>
            <person name="Hori S."/>
            <person name="Arai W."/>
            <person name="Tsubouchi T."/>
            <person name="Morono Y."/>
            <person name="Uchiyama I."/>
            <person name="Ito T."/>
            <person name="Fujiyama A."/>
            <person name="Inagaki F."/>
            <person name="Takami H."/>
        </authorList>
    </citation>
    <scope>NUCLEOTIDE SEQUENCE</scope>
    <source>
        <strain evidence="2">Expedition CK06-06</strain>
    </source>
</reference>
<gene>
    <name evidence="2" type="ORF">S01H1_38714</name>
</gene>
<evidence type="ECO:0000313" key="2">
    <source>
        <dbReference type="EMBL" id="GAG07257.1"/>
    </source>
</evidence>
<comment type="caution">
    <text evidence="2">The sequence shown here is derived from an EMBL/GenBank/DDBJ whole genome shotgun (WGS) entry which is preliminary data.</text>
</comment>
<proteinExistence type="predicted"/>
<dbReference type="InterPro" id="IPR018728">
    <property type="entry name" value="DUF2268"/>
</dbReference>
<name>X0V789_9ZZZZ</name>
<feature type="non-terminal residue" evidence="2">
    <location>
        <position position="1"/>
    </location>
</feature>
<dbReference type="Pfam" id="PF10026">
    <property type="entry name" value="DUF2268"/>
    <property type="match status" value="1"/>
</dbReference>
<feature type="domain" description="DUF2268" evidence="1">
    <location>
        <begin position="7"/>
        <end position="196"/>
    </location>
</feature>
<sequence>GSDVRGLVCEAFDQIAAALPGPPTTVWVLAGDPDDEFTTGLAGGVNGTTAGSGKIWLHLVPLAGWVDRIPAAMAHEHHHSVWLGRHYEGKECQALLNYLIMEGEACMFAGILYPTGPQPWTQALTCDQEQEAWERMKPDLGATSHEVMAAFMFGGVDGLPPFCGYTIGYHIIEAYLRQNPDAEVEGWTAMDANALLVQSGYDGLVDI</sequence>
<protein>
    <recommendedName>
        <fullName evidence="1">DUF2268 domain-containing protein</fullName>
    </recommendedName>
</protein>
<evidence type="ECO:0000259" key="1">
    <source>
        <dbReference type="Pfam" id="PF10026"/>
    </source>
</evidence>
<dbReference type="EMBL" id="BARS01024387">
    <property type="protein sequence ID" value="GAG07257.1"/>
    <property type="molecule type" value="Genomic_DNA"/>
</dbReference>
<dbReference type="AlphaFoldDB" id="X0V789"/>
<organism evidence="2">
    <name type="scientific">marine sediment metagenome</name>
    <dbReference type="NCBI Taxonomy" id="412755"/>
    <lineage>
        <taxon>unclassified sequences</taxon>
        <taxon>metagenomes</taxon>
        <taxon>ecological metagenomes</taxon>
    </lineage>
</organism>